<dbReference type="STRING" id="2082308.A0A2K1QQX3"/>
<name>A0A2K1QQX3_9PEZI</name>
<dbReference type="GO" id="GO:0051301">
    <property type="term" value="P:cell division"/>
    <property type="evidence" value="ECO:0007669"/>
    <property type="project" value="TreeGrafter"/>
</dbReference>
<gene>
    <name evidence="3" type="ORF">CAC42_7023</name>
</gene>
<dbReference type="Proteomes" id="UP000243797">
    <property type="component" value="Unassembled WGS sequence"/>
</dbReference>
<keyword evidence="4" id="KW-1185">Reference proteome</keyword>
<dbReference type="InterPro" id="IPR045036">
    <property type="entry name" value="Spartin-like"/>
</dbReference>
<feature type="region of interest" description="Disordered" evidence="1">
    <location>
        <begin position="139"/>
        <end position="163"/>
    </location>
</feature>
<feature type="compositionally biased region" description="Basic and acidic residues" evidence="1">
    <location>
        <begin position="342"/>
        <end position="356"/>
    </location>
</feature>
<feature type="domain" description="Senescence" evidence="2">
    <location>
        <begin position="256"/>
        <end position="443"/>
    </location>
</feature>
<dbReference type="OrthoDB" id="20821at2759"/>
<reference evidence="3 4" key="1">
    <citation type="submission" date="2017-06" db="EMBL/GenBank/DDBJ databases">
        <title>Draft genome sequence of a variant of Elsinoe murrayae.</title>
        <authorList>
            <person name="Cheng Q."/>
        </authorList>
    </citation>
    <scope>NUCLEOTIDE SEQUENCE [LARGE SCALE GENOMIC DNA]</scope>
    <source>
        <strain evidence="3 4">CQ-2017a</strain>
    </source>
</reference>
<proteinExistence type="predicted"/>
<dbReference type="EMBL" id="NKHZ01000051">
    <property type="protein sequence ID" value="PNS17340.1"/>
    <property type="molecule type" value="Genomic_DNA"/>
</dbReference>
<evidence type="ECO:0000259" key="2">
    <source>
        <dbReference type="Pfam" id="PF06911"/>
    </source>
</evidence>
<dbReference type="Pfam" id="PF06911">
    <property type="entry name" value="Senescence"/>
    <property type="match status" value="1"/>
</dbReference>
<organism evidence="3 4">
    <name type="scientific">Sphaceloma murrayae</name>
    <dbReference type="NCBI Taxonomy" id="2082308"/>
    <lineage>
        <taxon>Eukaryota</taxon>
        <taxon>Fungi</taxon>
        <taxon>Dikarya</taxon>
        <taxon>Ascomycota</taxon>
        <taxon>Pezizomycotina</taxon>
        <taxon>Dothideomycetes</taxon>
        <taxon>Dothideomycetidae</taxon>
        <taxon>Myriangiales</taxon>
        <taxon>Elsinoaceae</taxon>
        <taxon>Sphaceloma</taxon>
    </lineage>
</organism>
<dbReference type="PANTHER" id="PTHR21068:SF43">
    <property type="entry name" value="SPARTIN"/>
    <property type="match status" value="1"/>
</dbReference>
<feature type="region of interest" description="Disordered" evidence="1">
    <location>
        <begin position="490"/>
        <end position="545"/>
    </location>
</feature>
<protein>
    <recommendedName>
        <fullName evidence="2">Senescence domain-containing protein</fullName>
    </recommendedName>
</protein>
<sequence length="545" mass="58059">MSDHNDPRLLFSVGGVKAYHIQDGHEASLTPSGPQTLSLLMVPTTSQYAPPQNQLPDQDFYLHLNLPPELDLPMPATTQIYHQPPTSYLIPRWDLSPESGAFTRIEFPAVGKGPGTIGQEDIDTFETILAQCTAFLERATPPKPGRPLNEYNPADYKKTGYPDEKGHGHVVLVDEENGSVVGELAEGANVVEHPSLQHGSKSSLPLHLTLSVRKSLTDEASAPVEIQISADGKRVDVRPISEDYLELAKMPQYQKSTLVQNAAAASRLIVTGSSYLGNMMSQGADNFVNKTKPVPKPMEFAPATHERVRKINNFTHGAAGMSAKTVGQVSKYAQNFGANLSRRKEKEPRYDEKGRPISEQPSKPGLLNKSMIAFTTLADGIAYSGKTLLTQSGAAASTVVGHRWGDQAGSITAELAGGVKNVGLVYIDVTGVSRRAVVKSVAKGMVVGKMKDGQQVVVGGGDGGDYSNAELKAAEAAQQQAIYQGQSSGHYAQGAGQFAPPPTQEYGSVAGGSGGGAPPPAYTPNYNGPGQQGPPRMEGKGEYRY</sequence>
<dbReference type="InParanoid" id="A0A2K1QQX3"/>
<feature type="compositionally biased region" description="Low complexity" evidence="1">
    <location>
        <begin position="523"/>
        <end position="535"/>
    </location>
</feature>
<evidence type="ECO:0000313" key="3">
    <source>
        <dbReference type="EMBL" id="PNS17340.1"/>
    </source>
</evidence>
<dbReference type="AlphaFoldDB" id="A0A2K1QQX3"/>
<comment type="caution">
    <text evidence="3">The sequence shown here is derived from an EMBL/GenBank/DDBJ whole genome shotgun (WGS) entry which is preliminary data.</text>
</comment>
<dbReference type="PANTHER" id="PTHR21068">
    <property type="entry name" value="SPARTIN"/>
    <property type="match status" value="1"/>
</dbReference>
<feature type="region of interest" description="Disordered" evidence="1">
    <location>
        <begin position="340"/>
        <end position="362"/>
    </location>
</feature>
<dbReference type="GO" id="GO:0005886">
    <property type="term" value="C:plasma membrane"/>
    <property type="evidence" value="ECO:0007669"/>
    <property type="project" value="TreeGrafter"/>
</dbReference>
<accession>A0A2K1QQX3</accession>
<dbReference type="InterPro" id="IPR009686">
    <property type="entry name" value="Senescence/spartin_C"/>
</dbReference>
<evidence type="ECO:0000313" key="4">
    <source>
        <dbReference type="Proteomes" id="UP000243797"/>
    </source>
</evidence>
<evidence type="ECO:0000256" key="1">
    <source>
        <dbReference type="SAM" id="MobiDB-lite"/>
    </source>
</evidence>